<dbReference type="AlphaFoldDB" id="A0A0E4BWR9"/>
<name>A0A0E4BWR9_9BRAD</name>
<organism evidence="1 2">
    <name type="scientific">Bradyrhizobium diazoefficiens</name>
    <dbReference type="NCBI Taxonomy" id="1355477"/>
    <lineage>
        <taxon>Bacteria</taxon>
        <taxon>Pseudomonadati</taxon>
        <taxon>Pseudomonadota</taxon>
        <taxon>Alphaproteobacteria</taxon>
        <taxon>Hyphomicrobiales</taxon>
        <taxon>Nitrobacteraceae</taxon>
        <taxon>Bradyrhizobium</taxon>
    </lineage>
</organism>
<evidence type="ECO:0000313" key="2">
    <source>
        <dbReference type="Proteomes" id="UP000063308"/>
    </source>
</evidence>
<proteinExistence type="predicted"/>
<reference evidence="1 2" key="1">
    <citation type="submission" date="2014-11" db="EMBL/GenBank/DDBJ databases">
        <title>Symbiosis island explosion on the genome of extra-slow-growing strains of soybean bradyrhizobia with massive insertion sequences.</title>
        <authorList>
            <person name="Iida T."/>
            <person name="Minamisawa K."/>
        </authorList>
    </citation>
    <scope>NUCLEOTIDE SEQUENCE [LARGE SCALE GENOMIC DNA]</scope>
    <source>
        <strain evidence="1 2">NK6</strain>
    </source>
</reference>
<gene>
    <name evidence="1" type="ORF">NK6_8772</name>
</gene>
<evidence type="ECO:0000313" key="1">
    <source>
        <dbReference type="EMBL" id="BAR61919.1"/>
    </source>
</evidence>
<accession>A0A0E4BWR9</accession>
<dbReference type="EMBL" id="AP014685">
    <property type="protein sequence ID" value="BAR61919.1"/>
    <property type="molecule type" value="Genomic_DNA"/>
</dbReference>
<sequence>MECTPMKKTPIIKTNYLIIETAMVVYQVLEDTRLHANVTLPDDHPLKQRELTMPAWCDNFGSATIRDQSWQIAPKIEECWRGMTEDERDGAITWDWEFVPEFLLYCVDFDPNDEDLSFVSDDTEELIKKWREGRATCEAFKSELPPSTHERDVFFQDCRDEAEKQWKYADLISDHPDSVQRAFEAKEKPAEFVKALGEELELIDFGPWK</sequence>
<dbReference type="Proteomes" id="UP000063308">
    <property type="component" value="Chromosome"/>
</dbReference>
<protein>
    <submittedName>
        <fullName evidence="1">Uncharacterized protein</fullName>
    </submittedName>
</protein>